<sequence length="67" mass="7571">MYITYQTEKCSCSNSAIIFSVSENTSNSAYGYLMLRYSLVWCSLVLEMSHLSEASCYSSSLINLWSC</sequence>
<accession>A0AA39W4X9</accession>
<protein>
    <submittedName>
        <fullName evidence="1">Uncharacterized protein</fullName>
    </submittedName>
</protein>
<reference evidence="1" key="1">
    <citation type="journal article" date="2022" name="Plant J.">
        <title>Strategies of tolerance reflected in two North American maple genomes.</title>
        <authorList>
            <person name="McEvoy S.L."/>
            <person name="Sezen U.U."/>
            <person name="Trouern-Trend A."/>
            <person name="McMahon S.M."/>
            <person name="Schaberg P.G."/>
            <person name="Yang J."/>
            <person name="Wegrzyn J.L."/>
            <person name="Swenson N.G."/>
        </authorList>
    </citation>
    <scope>NUCLEOTIDE SEQUENCE</scope>
    <source>
        <strain evidence="1">NS2018</strain>
    </source>
</reference>
<dbReference type="AlphaFoldDB" id="A0AA39W4X9"/>
<organism evidence="1 2">
    <name type="scientific">Acer saccharum</name>
    <name type="common">Sugar maple</name>
    <dbReference type="NCBI Taxonomy" id="4024"/>
    <lineage>
        <taxon>Eukaryota</taxon>
        <taxon>Viridiplantae</taxon>
        <taxon>Streptophyta</taxon>
        <taxon>Embryophyta</taxon>
        <taxon>Tracheophyta</taxon>
        <taxon>Spermatophyta</taxon>
        <taxon>Magnoliopsida</taxon>
        <taxon>eudicotyledons</taxon>
        <taxon>Gunneridae</taxon>
        <taxon>Pentapetalae</taxon>
        <taxon>rosids</taxon>
        <taxon>malvids</taxon>
        <taxon>Sapindales</taxon>
        <taxon>Sapindaceae</taxon>
        <taxon>Hippocastanoideae</taxon>
        <taxon>Acereae</taxon>
        <taxon>Acer</taxon>
    </lineage>
</organism>
<name>A0AA39W4X9_ACESA</name>
<evidence type="ECO:0000313" key="1">
    <source>
        <dbReference type="EMBL" id="KAK0602533.1"/>
    </source>
</evidence>
<reference evidence="1" key="2">
    <citation type="submission" date="2023-06" db="EMBL/GenBank/DDBJ databases">
        <authorList>
            <person name="Swenson N.G."/>
            <person name="Wegrzyn J.L."/>
            <person name="Mcevoy S.L."/>
        </authorList>
    </citation>
    <scope>NUCLEOTIDE SEQUENCE</scope>
    <source>
        <strain evidence="1">NS2018</strain>
        <tissue evidence="1">Leaf</tissue>
    </source>
</reference>
<gene>
    <name evidence="1" type="ORF">LWI29_034513</name>
</gene>
<dbReference type="EMBL" id="JAUESC010000003">
    <property type="protein sequence ID" value="KAK0602533.1"/>
    <property type="molecule type" value="Genomic_DNA"/>
</dbReference>
<comment type="caution">
    <text evidence="1">The sequence shown here is derived from an EMBL/GenBank/DDBJ whole genome shotgun (WGS) entry which is preliminary data.</text>
</comment>
<proteinExistence type="predicted"/>
<keyword evidence="2" id="KW-1185">Reference proteome</keyword>
<dbReference type="Proteomes" id="UP001168877">
    <property type="component" value="Unassembled WGS sequence"/>
</dbReference>
<evidence type="ECO:0000313" key="2">
    <source>
        <dbReference type="Proteomes" id="UP001168877"/>
    </source>
</evidence>